<dbReference type="RefSeq" id="WP_338005912.1">
    <property type="nucleotide sequence ID" value="NZ_JAOPKA010000022.1"/>
</dbReference>
<dbReference type="Pfam" id="PF25212">
    <property type="entry name" value="HVO_A0114"/>
    <property type="match status" value="1"/>
</dbReference>
<comment type="caution">
    <text evidence="1">The sequence shown here is derived from an EMBL/GenBank/DDBJ whole genome shotgun (WGS) entry which is preliminary data.</text>
</comment>
<evidence type="ECO:0000313" key="1">
    <source>
        <dbReference type="EMBL" id="MCU4744104.1"/>
    </source>
</evidence>
<gene>
    <name evidence="1" type="ORF">OB960_22235</name>
</gene>
<protein>
    <submittedName>
        <fullName evidence="1">MarR family transcriptional regulator</fullName>
    </submittedName>
</protein>
<organism evidence="1 2">
    <name type="scientific">Natronoglomus mannanivorans</name>
    <dbReference type="NCBI Taxonomy" id="2979990"/>
    <lineage>
        <taxon>Archaea</taxon>
        <taxon>Methanobacteriati</taxon>
        <taxon>Methanobacteriota</taxon>
        <taxon>Stenosarchaea group</taxon>
        <taxon>Halobacteria</taxon>
        <taxon>Halobacteriales</taxon>
        <taxon>Natrialbaceae</taxon>
        <taxon>Natronoglomus</taxon>
    </lineage>
</organism>
<dbReference type="AlphaFoldDB" id="A0AAP2Z534"/>
<dbReference type="SUPFAM" id="SSF46785">
    <property type="entry name" value="Winged helix' DNA-binding domain"/>
    <property type="match status" value="1"/>
</dbReference>
<reference evidence="1" key="1">
    <citation type="submission" date="2022-09" db="EMBL/GenBank/DDBJ databases">
        <title>Enrichment on poylsaccharides allowed isolation of novel metabolic and taxonomic groups of Haloarchaea.</title>
        <authorList>
            <person name="Sorokin D.Y."/>
            <person name="Elcheninov A.G."/>
            <person name="Khizhniak T.V."/>
            <person name="Kolganova T.V."/>
            <person name="Kublanov I.V."/>
        </authorList>
    </citation>
    <scope>NUCLEOTIDE SEQUENCE</scope>
    <source>
        <strain evidence="1">AArc-xg1-1</strain>
    </source>
</reference>
<name>A0AAP2Z534_9EURY</name>
<evidence type="ECO:0000313" key="2">
    <source>
        <dbReference type="Proteomes" id="UP001321018"/>
    </source>
</evidence>
<dbReference type="Gene3D" id="1.10.10.10">
    <property type="entry name" value="Winged helix-like DNA-binding domain superfamily/Winged helix DNA-binding domain"/>
    <property type="match status" value="1"/>
</dbReference>
<dbReference type="EMBL" id="JAOPKA010000022">
    <property type="protein sequence ID" value="MCU4744104.1"/>
    <property type="molecule type" value="Genomic_DNA"/>
</dbReference>
<dbReference type="InterPro" id="IPR036388">
    <property type="entry name" value="WH-like_DNA-bd_sf"/>
</dbReference>
<dbReference type="Proteomes" id="UP001321018">
    <property type="component" value="Unassembled WGS sequence"/>
</dbReference>
<proteinExistence type="predicted"/>
<accession>A0AAP2Z534</accession>
<dbReference type="InterPro" id="IPR036390">
    <property type="entry name" value="WH_DNA-bd_sf"/>
</dbReference>
<sequence>MTPTLHVEIGTTTDHSDLEDSLAALDAGKDVDPEPATLSIENLETFGRVFRPTSLELLEAIVENDPSSIRELARMVDRHPPEVTTKINELVDYGLVEFERDGRAKRPVVWYDEIDVDIRLGHRSTDATHA</sequence>